<evidence type="ECO:0008006" key="6">
    <source>
        <dbReference type="Google" id="ProtNLM"/>
    </source>
</evidence>
<keyword evidence="5" id="KW-1185">Reference proteome</keyword>
<evidence type="ECO:0000256" key="3">
    <source>
        <dbReference type="ARBA" id="ARBA00060902"/>
    </source>
</evidence>
<sequence length="241" mass="26917">MLLVLVMLFGASLAALPQYIVPCKDGPKLVECTIKNGNSAIPKLHPGDPKFKIPTLEPLSITKLDVRDSSSRNVALNLTFTNLKIYGLKDAKLVGAIMNTKAKHVEWTLDIPTITVKSMYKAQGKFLVLPIRGEGPCEIVLDKPRIVFKIDYKTFTSKGMVFAQLTKTELKYTAERVHFRLDKLFNGDKTLGDNVNLALNENWKEFNRQMGPPIAEGINLVLRQVIANIIKGVPYKDIIKP</sequence>
<dbReference type="InterPro" id="IPR010562">
    <property type="entry name" value="Haemolymph_juvenile_hormone-bd"/>
</dbReference>
<dbReference type="Proteomes" id="UP000494040">
    <property type="component" value="Unassembled WGS sequence"/>
</dbReference>
<dbReference type="PANTHER" id="PTHR11008:SF32">
    <property type="entry name" value="CIRCADIAN CLOCK-CONTROLLED PROTEIN DAYWAKE-RELATED"/>
    <property type="match status" value="1"/>
</dbReference>
<dbReference type="SMART" id="SM00700">
    <property type="entry name" value="JHBP"/>
    <property type="match status" value="1"/>
</dbReference>
<dbReference type="FunFam" id="3.15.10.30:FF:000001">
    <property type="entry name" value="Takeout-like protein 1"/>
    <property type="match status" value="1"/>
</dbReference>
<gene>
    <name evidence="4" type="primary">106670823</name>
</gene>
<accession>A0A8I6TGT2</accession>
<evidence type="ECO:0000313" key="5">
    <source>
        <dbReference type="Proteomes" id="UP000494040"/>
    </source>
</evidence>
<dbReference type="PANTHER" id="PTHR11008">
    <property type="entry name" value="PROTEIN TAKEOUT-LIKE PROTEIN"/>
    <property type="match status" value="1"/>
</dbReference>
<protein>
    <recommendedName>
        <fullName evidence="6">Takeout</fullName>
    </recommendedName>
</protein>
<organism evidence="4 5">
    <name type="scientific">Cimex lectularius</name>
    <name type="common">Bed bug</name>
    <name type="synonym">Acanthia lectularia</name>
    <dbReference type="NCBI Taxonomy" id="79782"/>
    <lineage>
        <taxon>Eukaryota</taxon>
        <taxon>Metazoa</taxon>
        <taxon>Ecdysozoa</taxon>
        <taxon>Arthropoda</taxon>
        <taxon>Hexapoda</taxon>
        <taxon>Insecta</taxon>
        <taxon>Pterygota</taxon>
        <taxon>Neoptera</taxon>
        <taxon>Paraneoptera</taxon>
        <taxon>Hemiptera</taxon>
        <taxon>Heteroptera</taxon>
        <taxon>Panheteroptera</taxon>
        <taxon>Cimicomorpha</taxon>
        <taxon>Cimicidae</taxon>
        <taxon>Cimex</taxon>
    </lineage>
</organism>
<evidence type="ECO:0000313" key="4">
    <source>
        <dbReference type="EnsemblMetazoa" id="XP_014256939.1"/>
    </source>
</evidence>
<dbReference type="InterPro" id="IPR038606">
    <property type="entry name" value="To_sf"/>
</dbReference>
<dbReference type="GO" id="GO:0005615">
    <property type="term" value="C:extracellular space"/>
    <property type="evidence" value="ECO:0007669"/>
    <property type="project" value="TreeGrafter"/>
</dbReference>
<dbReference type="GO" id="GO:0007623">
    <property type="term" value="P:circadian rhythm"/>
    <property type="evidence" value="ECO:0007669"/>
    <property type="project" value="UniProtKB-ARBA"/>
</dbReference>
<keyword evidence="1" id="KW-0732">Signal</keyword>
<dbReference type="OMA" id="VECTIKN"/>
<reference evidence="4" key="1">
    <citation type="submission" date="2022-01" db="UniProtKB">
        <authorList>
            <consortium name="EnsemblMetazoa"/>
        </authorList>
    </citation>
    <scope>IDENTIFICATION</scope>
</reference>
<dbReference type="KEGG" id="clec:106670823"/>
<dbReference type="AlphaFoldDB" id="A0A8I6TGT2"/>
<dbReference type="Pfam" id="PF06585">
    <property type="entry name" value="JHBP"/>
    <property type="match status" value="1"/>
</dbReference>
<comment type="similarity">
    <text evidence="3">Belongs to the TO family.</text>
</comment>
<proteinExistence type="inferred from homology"/>
<evidence type="ECO:0000256" key="1">
    <source>
        <dbReference type="ARBA" id="ARBA00022729"/>
    </source>
</evidence>
<keyword evidence="2" id="KW-0090">Biological rhythms</keyword>
<name>A0A8I6TGT2_CIMLE</name>
<evidence type="ECO:0000256" key="2">
    <source>
        <dbReference type="ARBA" id="ARBA00023108"/>
    </source>
</evidence>
<dbReference type="OrthoDB" id="8194225at2759"/>
<dbReference type="EnsemblMetazoa" id="XM_014401453.2">
    <property type="protein sequence ID" value="XP_014256939.1"/>
    <property type="gene ID" value="LOC106670823"/>
</dbReference>
<dbReference type="Gene3D" id="3.15.10.30">
    <property type="entry name" value="Haemolymph juvenile hormone binding protein"/>
    <property type="match status" value="1"/>
</dbReference>